<evidence type="ECO:0000313" key="1">
    <source>
        <dbReference type="EMBL" id="KAJ7543645.1"/>
    </source>
</evidence>
<gene>
    <name evidence="1" type="ORF">O6H91_09G046500</name>
</gene>
<organism evidence="1 2">
    <name type="scientific">Diphasiastrum complanatum</name>
    <name type="common">Issler's clubmoss</name>
    <name type="synonym">Lycopodium complanatum</name>
    <dbReference type="NCBI Taxonomy" id="34168"/>
    <lineage>
        <taxon>Eukaryota</taxon>
        <taxon>Viridiplantae</taxon>
        <taxon>Streptophyta</taxon>
        <taxon>Embryophyta</taxon>
        <taxon>Tracheophyta</taxon>
        <taxon>Lycopodiopsida</taxon>
        <taxon>Lycopodiales</taxon>
        <taxon>Lycopodiaceae</taxon>
        <taxon>Lycopodioideae</taxon>
        <taxon>Diphasiastrum</taxon>
    </lineage>
</organism>
<protein>
    <submittedName>
        <fullName evidence="1">Uncharacterized protein</fullName>
    </submittedName>
</protein>
<reference evidence="2" key="1">
    <citation type="journal article" date="2024" name="Proc. Natl. Acad. Sci. U.S.A.">
        <title>Extraordinary preservation of gene collinearity over three hundred million years revealed in homosporous lycophytes.</title>
        <authorList>
            <person name="Li C."/>
            <person name="Wickell D."/>
            <person name="Kuo L.Y."/>
            <person name="Chen X."/>
            <person name="Nie B."/>
            <person name="Liao X."/>
            <person name="Peng D."/>
            <person name="Ji J."/>
            <person name="Jenkins J."/>
            <person name="Williams M."/>
            <person name="Shu S."/>
            <person name="Plott C."/>
            <person name="Barry K."/>
            <person name="Rajasekar S."/>
            <person name="Grimwood J."/>
            <person name="Han X."/>
            <person name="Sun S."/>
            <person name="Hou Z."/>
            <person name="He W."/>
            <person name="Dai G."/>
            <person name="Sun C."/>
            <person name="Schmutz J."/>
            <person name="Leebens-Mack J.H."/>
            <person name="Li F.W."/>
            <person name="Wang L."/>
        </authorList>
    </citation>
    <scope>NUCLEOTIDE SEQUENCE [LARGE SCALE GENOMIC DNA]</scope>
    <source>
        <strain evidence="2">cv. PW_Plant_1</strain>
    </source>
</reference>
<dbReference type="Proteomes" id="UP001162992">
    <property type="component" value="Chromosome 9"/>
</dbReference>
<evidence type="ECO:0000313" key="2">
    <source>
        <dbReference type="Proteomes" id="UP001162992"/>
    </source>
</evidence>
<sequence length="493" mass="54437">MSSHAIISCTLTNFIPVAAISSEECHQQQQQQQHSYGFYFQQQNNKCLGLRASSSSRHGSSRHGNNNWFMHSQSWAAGLGVVQGNDVVLDCGGFCKTSKEVGKCSVLTIRGQSLEKEEARWLREEQRWLREEQRWLREEGRWNAERKIWAEHSASLKQEIQFLRQELGDRLQSKAMEEATLRELIAGLRGLLQSLNTPIIHDTKDSKEVRIAASGIETVETERFVDSTDTFASAFVKSTSRKGDTLGTGQVPRGDGSLPKQHVAGGEANATSKLSSNVKQRTLKRGSEGDDVKELQDALAILGFFSGDDDMEFSTFSSGTESAVKSWQASVGVSEDGLVTAERLAQLLNRPQAPPASANKKTEPKKAFKVSVEGPSTAAVSAKKQRDNAELLSSHSKKENVNQRRVYLLGENRWEDPELLLTKSINSTGIKSVVFEKCFSCRGEGQTLCTECEGTGELNVEEEFLDWVDEGAKCPYCEGSGSLKCDLCNGKGR</sequence>
<comment type="caution">
    <text evidence="1">The sequence shown here is derived from an EMBL/GenBank/DDBJ whole genome shotgun (WGS) entry which is preliminary data.</text>
</comment>
<proteinExistence type="predicted"/>
<keyword evidence="2" id="KW-1185">Reference proteome</keyword>
<name>A0ACC2CNP1_DIPCM</name>
<dbReference type="EMBL" id="CM055100">
    <property type="protein sequence ID" value="KAJ7543645.1"/>
    <property type="molecule type" value="Genomic_DNA"/>
</dbReference>
<accession>A0ACC2CNP1</accession>